<dbReference type="RefSeq" id="WP_004454664.1">
    <property type="nucleotide sequence ID" value="NZ_AP031492.1"/>
</dbReference>
<dbReference type="Proteomes" id="UP000878956">
    <property type="component" value="Unassembled WGS sequence"/>
</dbReference>
<feature type="transmembrane region" description="Helical" evidence="7">
    <location>
        <begin position="186"/>
        <end position="205"/>
    </location>
</feature>
<reference evidence="11" key="3">
    <citation type="journal article" date="2018" name="Genome Biol.">
        <title>SKESA: strategic k-mer extension for scrupulous assemblies.</title>
        <authorList>
            <person name="Souvorov A."/>
            <person name="Agarwala R."/>
            <person name="Lipman D.J."/>
        </authorList>
    </citation>
    <scope>NUCLEOTIDE SEQUENCE</scope>
    <source>
        <strain evidence="11">HN1000</strain>
    </source>
</reference>
<proteinExistence type="inferred from homology"/>
<comment type="similarity">
    <text evidence="2">Belongs to the UPF0718 family.</text>
</comment>
<keyword evidence="5 7" id="KW-1133">Transmembrane helix</keyword>
<feature type="transmembrane region" description="Helical" evidence="7">
    <location>
        <begin position="212"/>
        <end position="233"/>
    </location>
</feature>
<evidence type="ECO:0000313" key="8">
    <source>
        <dbReference type="EMBL" id="CDS85548.1"/>
    </source>
</evidence>
<feature type="transmembrane region" description="Helical" evidence="7">
    <location>
        <begin position="325"/>
        <end position="346"/>
    </location>
</feature>
<gene>
    <name evidence="10" type="ORF">BN1095_330004</name>
    <name evidence="8" type="ORF">BN1096_520346</name>
    <name evidence="9" type="ORF">BN1097_630273</name>
    <name evidence="11" type="ORF">KRM00_002185</name>
    <name evidence="13" type="ORF">SAMEA1402399_00377</name>
    <name evidence="12" type="ORF">SAMEA3375112_02324</name>
</gene>
<evidence type="ECO:0000256" key="7">
    <source>
        <dbReference type="SAM" id="Phobius"/>
    </source>
</evidence>
<dbReference type="Proteomes" id="UP000189137">
    <property type="component" value="Unassembled WGS sequence"/>
</dbReference>
<evidence type="ECO:0000313" key="14">
    <source>
        <dbReference type="Proteomes" id="UP000189137"/>
    </source>
</evidence>
<organism evidence="10">
    <name type="scientific">Clostridioides difficile</name>
    <name type="common">Peptoclostridium difficile</name>
    <dbReference type="NCBI Taxonomy" id="1496"/>
    <lineage>
        <taxon>Bacteria</taxon>
        <taxon>Bacillati</taxon>
        <taxon>Bacillota</taxon>
        <taxon>Clostridia</taxon>
        <taxon>Peptostreptococcales</taxon>
        <taxon>Peptostreptococcaceae</taxon>
        <taxon>Clostridioides</taxon>
    </lineage>
</organism>
<dbReference type="AlphaFoldDB" id="A0A069AMB9"/>
<sequence>MNILEIVLNGVKDTIVASIVTLNGASGWLMISFILAGVLHNVLTPRRFQKQLGNKKFSSLIKSTISGMFLPICSCGVIPLGISMYYSGAYLGPVLAFMTSTPIINPIAVVLCLGLLGPKVTIIYLIAGFLVPFLVGFLGNCFGKEELSLHNDSEEEVIELEEEKRSFMENMIDGLKWSFGELALTISKYVVMGMVFAGFITTIFPNSIIQKYLGNPGLLSLGSIAILACVMYVCAVGHIPFIAALVASGASPGIAITFLIAGAATNLPELISMFKLIGKRTVIIYSVTLTLSSIIIGYITNLLLVNNNSVNLDATNSSIQLANKLMLNIPDSFEYVCTILIILFAFKSIIPKMKEVIGNHA</sequence>
<evidence type="ECO:0000313" key="15">
    <source>
        <dbReference type="Proteomes" id="UP000411588"/>
    </source>
</evidence>
<feature type="transmembrane region" description="Helical" evidence="7">
    <location>
        <begin position="15"/>
        <end position="39"/>
    </location>
</feature>
<evidence type="ECO:0000313" key="12">
    <source>
        <dbReference type="EMBL" id="SJS52910.1"/>
    </source>
</evidence>
<dbReference type="EMBL" id="CAADAN010000001">
    <property type="protein sequence ID" value="VFD29337.1"/>
    <property type="molecule type" value="Genomic_DNA"/>
</dbReference>
<feature type="transmembrane region" description="Helical" evidence="7">
    <location>
        <begin position="122"/>
        <end position="139"/>
    </location>
</feature>
<name>A0A069AMB9_CLODI</name>
<reference evidence="12 14" key="2">
    <citation type="submission" date="2017-02" db="EMBL/GenBank/DDBJ databases">
        <authorList>
            <consortium name="Pathogen Informatics"/>
        </authorList>
    </citation>
    <scope>NUCLEOTIDE SEQUENCE [LARGE SCALE GENOMIC DNA]</scope>
    <source>
        <strain evidence="13">Clo34</strain>
        <strain evidence="15">clo34</strain>
        <strain evidence="12 14">VRECD0157</strain>
    </source>
</reference>
<comment type="subcellular location">
    <subcellularLocation>
        <location evidence="1">Cell membrane</location>
        <topology evidence="1">Multi-pass membrane protein</topology>
    </subcellularLocation>
</comment>
<dbReference type="InterPro" id="IPR005524">
    <property type="entry name" value="DUF318"/>
</dbReference>
<dbReference type="Proteomes" id="UP000411588">
    <property type="component" value="Unassembled WGS sequence"/>
</dbReference>
<dbReference type="EMBL" id="LK932994">
    <property type="protein sequence ID" value="CDT12738.1"/>
    <property type="molecule type" value="Genomic_DNA"/>
</dbReference>
<evidence type="ECO:0000256" key="5">
    <source>
        <dbReference type="ARBA" id="ARBA00022989"/>
    </source>
</evidence>
<evidence type="ECO:0000256" key="3">
    <source>
        <dbReference type="ARBA" id="ARBA00022475"/>
    </source>
</evidence>
<protein>
    <submittedName>
        <fullName evidence="11 13">Permease</fullName>
    </submittedName>
    <submittedName>
        <fullName evidence="10">ABC-type transport system, multidrug-family permease</fullName>
    </submittedName>
    <submittedName>
        <fullName evidence="12">Predicted permease</fullName>
    </submittedName>
</protein>
<keyword evidence="3" id="KW-1003">Cell membrane</keyword>
<keyword evidence="4 7" id="KW-0812">Transmembrane</keyword>
<dbReference type="EMBL" id="DAEPXK010000021">
    <property type="protein sequence ID" value="HBH1542696.1"/>
    <property type="molecule type" value="Genomic_DNA"/>
</dbReference>
<evidence type="ECO:0000256" key="2">
    <source>
        <dbReference type="ARBA" id="ARBA00006386"/>
    </source>
</evidence>
<feature type="transmembrane region" description="Helical" evidence="7">
    <location>
        <begin position="282"/>
        <end position="305"/>
    </location>
</feature>
<dbReference type="NCBIfam" id="NF040736">
    <property type="entry name" value="efflux_SaoE"/>
    <property type="match status" value="1"/>
</dbReference>
<evidence type="ECO:0000256" key="6">
    <source>
        <dbReference type="ARBA" id="ARBA00023136"/>
    </source>
</evidence>
<reference evidence="10" key="1">
    <citation type="submission" date="2014-07" db="EMBL/GenBank/DDBJ databases">
        <authorList>
            <person name="Monot Marc"/>
        </authorList>
    </citation>
    <scope>NUCLEOTIDE SEQUENCE</scope>
    <source>
        <strain evidence="10">7032989</strain>
        <strain evidence="9">7032994</strain>
    </source>
</reference>
<dbReference type="EMBL" id="FUPS01000007">
    <property type="protein sequence ID" value="SJS52910.1"/>
    <property type="molecule type" value="Genomic_DNA"/>
</dbReference>
<dbReference type="EMBL" id="LK932402">
    <property type="protein sequence ID" value="CDS87848.1"/>
    <property type="molecule type" value="Genomic_DNA"/>
</dbReference>
<evidence type="ECO:0000256" key="4">
    <source>
        <dbReference type="ARBA" id="ARBA00022692"/>
    </source>
</evidence>
<dbReference type="EMBL" id="LK932505">
    <property type="protein sequence ID" value="CDS85548.1"/>
    <property type="molecule type" value="Genomic_DNA"/>
</dbReference>
<feature type="transmembrane region" description="Helical" evidence="7">
    <location>
        <begin position="94"/>
        <end position="115"/>
    </location>
</feature>
<keyword evidence="6 7" id="KW-0472">Membrane</keyword>
<dbReference type="InterPro" id="IPR052923">
    <property type="entry name" value="UPF0718"/>
</dbReference>
<dbReference type="PANTHER" id="PTHR34184">
    <property type="entry name" value="UPF0718 PROTEIN YCGR"/>
    <property type="match status" value="1"/>
</dbReference>
<dbReference type="KEGG" id="pdf:CD630DERM_23670"/>
<evidence type="ECO:0000256" key="1">
    <source>
        <dbReference type="ARBA" id="ARBA00004651"/>
    </source>
</evidence>
<evidence type="ECO:0000313" key="10">
    <source>
        <dbReference type="EMBL" id="CDT12738.1"/>
    </source>
</evidence>
<dbReference type="PANTHER" id="PTHR34184:SF4">
    <property type="entry name" value="UPF0718 PROTEIN YCGR"/>
    <property type="match status" value="1"/>
</dbReference>
<dbReference type="PATRIC" id="fig|1496.1373.peg.2926"/>
<dbReference type="Pfam" id="PF03773">
    <property type="entry name" value="ArsP_1"/>
    <property type="match status" value="1"/>
</dbReference>
<reference evidence="11" key="4">
    <citation type="submission" date="2021-06" db="EMBL/GenBank/DDBJ databases">
        <authorList>
            <consortium name="NCBI Pathogen Detection Project"/>
        </authorList>
    </citation>
    <scope>NUCLEOTIDE SEQUENCE</scope>
    <source>
        <strain evidence="11">HN1000</strain>
    </source>
</reference>
<dbReference type="GO" id="GO:0005886">
    <property type="term" value="C:plasma membrane"/>
    <property type="evidence" value="ECO:0007669"/>
    <property type="project" value="UniProtKB-SubCell"/>
</dbReference>
<evidence type="ECO:0000313" key="9">
    <source>
        <dbReference type="EMBL" id="CDS87848.1"/>
    </source>
</evidence>
<evidence type="ECO:0000313" key="11">
    <source>
        <dbReference type="EMBL" id="HBH1542696.1"/>
    </source>
</evidence>
<feature type="transmembrane region" description="Helical" evidence="7">
    <location>
        <begin position="60"/>
        <end position="82"/>
    </location>
</feature>
<accession>A0A069AMB9</accession>
<evidence type="ECO:0000313" key="13">
    <source>
        <dbReference type="EMBL" id="VFD29337.1"/>
    </source>
</evidence>